<accession>A0A174IFZ9</accession>
<dbReference type="SUPFAM" id="SSF51905">
    <property type="entry name" value="FAD/NAD(P)-binding domain"/>
    <property type="match status" value="1"/>
</dbReference>
<dbReference type="Gene3D" id="3.50.50.60">
    <property type="entry name" value="FAD/NAD(P)-binding domain"/>
    <property type="match status" value="1"/>
</dbReference>
<evidence type="ECO:0000259" key="4">
    <source>
        <dbReference type="Pfam" id="PF03486"/>
    </source>
</evidence>
<dbReference type="OrthoDB" id="9773233at2"/>
<dbReference type="Pfam" id="PF22780">
    <property type="entry name" value="HI0933_like_1st"/>
    <property type="match status" value="1"/>
</dbReference>
<protein>
    <submittedName>
        <fullName evidence="6">Tricarballylate dehydrogenase</fullName>
    </submittedName>
</protein>
<keyword evidence="3" id="KW-0274">FAD</keyword>
<evidence type="ECO:0000256" key="1">
    <source>
        <dbReference type="ARBA" id="ARBA00001974"/>
    </source>
</evidence>
<reference evidence="6 7" key="1">
    <citation type="submission" date="2015-09" db="EMBL/GenBank/DDBJ databases">
        <authorList>
            <consortium name="Pathogen Informatics"/>
        </authorList>
    </citation>
    <scope>NUCLEOTIDE SEQUENCE [LARGE SCALE GENOMIC DNA]</scope>
    <source>
        <strain evidence="6 7">2789STDY5834876</strain>
    </source>
</reference>
<dbReference type="AlphaFoldDB" id="A0A174IFZ9"/>
<dbReference type="Gene3D" id="2.40.30.10">
    <property type="entry name" value="Translation factors"/>
    <property type="match status" value="1"/>
</dbReference>
<sequence>MNKVAVIGGGASGLMAAITAARNGAGVCILEHKDRVGRKILATGNGRCNFTNLHQEPICYHSENVLFPWKIIEKFNAQQTIAFFLELGIYSKNRNGYLYPQSDQASAVLEVLRMEARRLGIEIHTETECREIIPNKKGFLLQTDHGSFRVQKVILAAGSKAAPSTGSDGSGYGLAKQLGHRLVPVLPSLVQLKCRENFYKSIAGVRVGGSVSVYTDGECQAKDTGEIQLTGYGISGIPVFQVSRCAAIGLYEKKSVTAVLNFMPDFTEEQFLAFLKKRIAARPQKTAEEFFVGLFHKKLSALWLKLAHLDPSAAVGDWTVEEVLALARLIQHFSTEITETNSFEQAQVCRGGVNTEEVTDNLESRFVPGLYFAGEILDVDGLCGGYNLQWAWSSGYVAGKEAAGA</sequence>
<evidence type="ECO:0000256" key="3">
    <source>
        <dbReference type="ARBA" id="ARBA00022827"/>
    </source>
</evidence>
<dbReference type="InterPro" id="IPR057661">
    <property type="entry name" value="RsdA/BaiN/AoA(So)_Rossmann"/>
</dbReference>
<dbReference type="InterPro" id="IPR055178">
    <property type="entry name" value="RsdA/BaiN/AoA(So)-like_dom"/>
</dbReference>
<evidence type="ECO:0000259" key="5">
    <source>
        <dbReference type="Pfam" id="PF22780"/>
    </source>
</evidence>
<evidence type="ECO:0000313" key="6">
    <source>
        <dbReference type="EMBL" id="CUO84517.1"/>
    </source>
</evidence>
<name>A0A174IFZ9_9FIRM</name>
<dbReference type="PRINTS" id="PR00368">
    <property type="entry name" value="FADPNR"/>
</dbReference>
<dbReference type="SUPFAM" id="SSF160996">
    <property type="entry name" value="HI0933 insert domain-like"/>
    <property type="match status" value="1"/>
</dbReference>
<dbReference type="STRING" id="39482.ERS852491_03489"/>
<comment type="cofactor">
    <cofactor evidence="1">
        <name>FAD</name>
        <dbReference type="ChEBI" id="CHEBI:57692"/>
    </cofactor>
</comment>
<organism evidence="6 7">
    <name type="scientific">Faecalicatena contorta</name>
    <dbReference type="NCBI Taxonomy" id="39482"/>
    <lineage>
        <taxon>Bacteria</taxon>
        <taxon>Bacillati</taxon>
        <taxon>Bacillota</taxon>
        <taxon>Clostridia</taxon>
        <taxon>Lachnospirales</taxon>
        <taxon>Lachnospiraceae</taxon>
        <taxon>Faecalicatena</taxon>
    </lineage>
</organism>
<evidence type="ECO:0000313" key="7">
    <source>
        <dbReference type="Proteomes" id="UP000095544"/>
    </source>
</evidence>
<dbReference type="Gene3D" id="1.10.8.260">
    <property type="entry name" value="HI0933 insert domain-like"/>
    <property type="match status" value="1"/>
</dbReference>
<dbReference type="EMBL" id="CYZU01000038">
    <property type="protein sequence ID" value="CUO84517.1"/>
    <property type="molecule type" value="Genomic_DNA"/>
</dbReference>
<dbReference type="InterPro" id="IPR023166">
    <property type="entry name" value="BaiN-like_dom_sf"/>
</dbReference>
<dbReference type="RefSeq" id="WP_050642280.1">
    <property type="nucleotide sequence ID" value="NZ_CABKUE010000009.1"/>
</dbReference>
<dbReference type="PRINTS" id="PR00411">
    <property type="entry name" value="PNDRDTASEI"/>
</dbReference>
<dbReference type="PANTHER" id="PTHR42887">
    <property type="entry name" value="OS12G0638800 PROTEIN"/>
    <property type="match status" value="1"/>
</dbReference>
<proteinExistence type="predicted"/>
<feature type="domain" description="RsdA/BaiN/AoA(So)-like insert" evidence="5">
    <location>
        <begin position="187"/>
        <end position="348"/>
    </location>
</feature>
<dbReference type="Proteomes" id="UP000095544">
    <property type="component" value="Unassembled WGS sequence"/>
</dbReference>
<dbReference type="PANTHER" id="PTHR42887:SF2">
    <property type="entry name" value="OS12G0638800 PROTEIN"/>
    <property type="match status" value="1"/>
</dbReference>
<dbReference type="InterPro" id="IPR004792">
    <property type="entry name" value="BaiN-like"/>
</dbReference>
<dbReference type="InterPro" id="IPR036188">
    <property type="entry name" value="FAD/NAD-bd_sf"/>
</dbReference>
<evidence type="ECO:0000256" key="2">
    <source>
        <dbReference type="ARBA" id="ARBA00022630"/>
    </source>
</evidence>
<feature type="domain" description="RsdA/BaiN/AoA(So)-like Rossmann fold-like" evidence="4">
    <location>
        <begin position="3"/>
        <end position="400"/>
    </location>
</feature>
<keyword evidence="2" id="KW-0285">Flavoprotein</keyword>
<dbReference type="Pfam" id="PF03486">
    <property type="entry name" value="HI0933_like"/>
    <property type="match status" value="1"/>
</dbReference>
<gene>
    <name evidence="6" type="ORF">ERS852491_03489</name>
</gene>
<dbReference type="NCBIfam" id="TIGR00275">
    <property type="entry name" value="aminoacetone oxidase family FAD-binding enzyme"/>
    <property type="match status" value="1"/>
</dbReference>